<comment type="caution">
    <text evidence="1">The sequence shown here is derived from an EMBL/GenBank/DDBJ whole genome shotgun (WGS) entry which is preliminary data.</text>
</comment>
<organism evidence="1 2">
    <name type="scientific">Lupinus luteus</name>
    <name type="common">European yellow lupine</name>
    <dbReference type="NCBI Taxonomy" id="3873"/>
    <lineage>
        <taxon>Eukaryota</taxon>
        <taxon>Viridiplantae</taxon>
        <taxon>Streptophyta</taxon>
        <taxon>Embryophyta</taxon>
        <taxon>Tracheophyta</taxon>
        <taxon>Spermatophyta</taxon>
        <taxon>Magnoliopsida</taxon>
        <taxon>eudicotyledons</taxon>
        <taxon>Gunneridae</taxon>
        <taxon>Pentapetalae</taxon>
        <taxon>rosids</taxon>
        <taxon>fabids</taxon>
        <taxon>Fabales</taxon>
        <taxon>Fabaceae</taxon>
        <taxon>Papilionoideae</taxon>
        <taxon>50 kb inversion clade</taxon>
        <taxon>genistoids sensu lato</taxon>
        <taxon>core genistoids</taxon>
        <taxon>Genisteae</taxon>
        <taxon>Lupinus</taxon>
    </lineage>
</organism>
<sequence length="194" mass="22811">MAVDLVKQSTIPWCHQYGCDISDIKELLSRYWLVQLDHTLREANGVTDHLAKKGAQGTYELWTTMPTRPHYSIRNLIWNDIRFMATDIDKPWIVMEDFNVVASIKKWKGVAIFDKCVYGVSWMFGKNYEDVPELMQRFGMLSVTLVAMKPLERMVFKPFSTITIWSRPWVVEEEGFYHSQDNLLNWKLRARWGG</sequence>
<dbReference type="AlphaFoldDB" id="A0AAV1WFN7"/>
<keyword evidence="2" id="KW-1185">Reference proteome</keyword>
<reference evidence="1 2" key="1">
    <citation type="submission" date="2024-03" db="EMBL/GenBank/DDBJ databases">
        <authorList>
            <person name="Martinez-Hernandez J."/>
        </authorList>
    </citation>
    <scope>NUCLEOTIDE SEQUENCE [LARGE SCALE GENOMIC DNA]</scope>
</reference>
<gene>
    <name evidence="1" type="ORF">LLUT_LOCUS9162</name>
</gene>
<dbReference type="Proteomes" id="UP001497480">
    <property type="component" value="Unassembled WGS sequence"/>
</dbReference>
<dbReference type="EMBL" id="CAXHTB010000006">
    <property type="protein sequence ID" value="CAL0308102.1"/>
    <property type="molecule type" value="Genomic_DNA"/>
</dbReference>
<name>A0AAV1WFN7_LUPLU</name>
<proteinExistence type="predicted"/>
<protein>
    <recommendedName>
        <fullName evidence="3">RNase H type-1 domain-containing protein</fullName>
    </recommendedName>
</protein>
<evidence type="ECO:0008006" key="3">
    <source>
        <dbReference type="Google" id="ProtNLM"/>
    </source>
</evidence>
<evidence type="ECO:0000313" key="1">
    <source>
        <dbReference type="EMBL" id="CAL0308102.1"/>
    </source>
</evidence>
<evidence type="ECO:0000313" key="2">
    <source>
        <dbReference type="Proteomes" id="UP001497480"/>
    </source>
</evidence>
<accession>A0AAV1WFN7</accession>